<keyword evidence="2" id="KW-1185">Reference proteome</keyword>
<proteinExistence type="predicted"/>
<evidence type="ECO:0000313" key="2">
    <source>
        <dbReference type="Proteomes" id="UP001652628"/>
    </source>
</evidence>
<protein>
    <submittedName>
        <fullName evidence="3">Gem-associated protein 4b</fullName>
    </submittedName>
</protein>
<evidence type="ECO:0000313" key="3">
    <source>
        <dbReference type="RefSeq" id="XP_016930546.2"/>
    </source>
</evidence>
<gene>
    <name evidence="3" type="primary">LOC108010214</name>
</gene>
<name>A0AB39Z9I0_DROSZ</name>
<reference evidence="3" key="1">
    <citation type="submission" date="2025-08" db="UniProtKB">
        <authorList>
            <consortium name="RefSeq"/>
        </authorList>
    </citation>
    <scope>IDENTIFICATION</scope>
</reference>
<organism evidence="2 3">
    <name type="scientific">Drosophila suzukii</name>
    <name type="common">Spotted-wing drosophila fruit fly</name>
    <dbReference type="NCBI Taxonomy" id="28584"/>
    <lineage>
        <taxon>Eukaryota</taxon>
        <taxon>Metazoa</taxon>
        <taxon>Ecdysozoa</taxon>
        <taxon>Arthropoda</taxon>
        <taxon>Hexapoda</taxon>
        <taxon>Insecta</taxon>
        <taxon>Pterygota</taxon>
        <taxon>Neoptera</taxon>
        <taxon>Endopterygota</taxon>
        <taxon>Diptera</taxon>
        <taxon>Brachycera</taxon>
        <taxon>Muscomorpha</taxon>
        <taxon>Ephydroidea</taxon>
        <taxon>Drosophilidae</taxon>
        <taxon>Drosophila</taxon>
        <taxon>Sophophora</taxon>
    </lineage>
</organism>
<evidence type="ECO:0000256" key="1">
    <source>
        <dbReference type="SAM" id="MobiDB-lite"/>
    </source>
</evidence>
<dbReference type="Proteomes" id="UP001652628">
    <property type="component" value="Chromosome 2R"/>
</dbReference>
<accession>A0AB39Z9I0</accession>
<dbReference type="RefSeq" id="XP_016930546.2">
    <property type="nucleotide sequence ID" value="XM_017075057.4"/>
</dbReference>
<feature type="region of interest" description="Disordered" evidence="1">
    <location>
        <begin position="444"/>
        <end position="470"/>
    </location>
</feature>
<sequence length="937" mass="107383">MIIEKEHPLDNCQVFVQLRKCFHDYGQKAKSLKSLVYWSGNDEHIAQICDQVAAILMEHELIRQEPHAKRPEELVTGPNGPVAMNHLRGLLIYLVLNTSNEAEPQWSSQVIHLCHQLPAIPQFLTIAIALRCGLQQPLEEFLACGPRWLTTQYFEAFNETLSHIHPDLLDALPLVFGALKAAGRAIIHHNLPEENKRLLRQMASMLQRHLLDSNERLKTLPRAATRRIYLAEVMQRLLEVLLETLSNPKGRQKPNCFSIYSQMSADISGSYSNDPMTDLRLYALILLDALQRILQLISVDTFMYWLEIPSKRLLYSYQELICSQTAELLKLVEQDEELRQHSVCKQMQSFAEAAKSFEDRLAELTLGELLTFLDGDLGDVSSEQLLAGLDNLFGRSIAFGNDECVETMGKHLQLLTTKHSGLILVFLSQVVEAKMEIQDEGISITEVKQEKDDDDDENEQPMSVSGDEEEEEEYGSLLNLVLRPLFQQLSVTDKIQVLQTRDELNVTDGFKFEAPDHQERRIRFFNRLDTNKKFPLDEFLGLCYENAKQTWLDFARLAVTHQRFMLLFWRLACHACPKHAAYNISGCAREILLDEQLLLKPNALRFLSSLYGHRQILNGLHMESSVLCVGLKDGACPYEKETLKQAQCNFLEACAAGLAKFSEPLNYSSLQLILRLLLGITVAEKQINVQGIKQLRKIKKEQAKPEGGDDAPLVKEAMRYIDMHAFLPEWRQENWPLISQIMVTIDALRWDLTTFEQVRVDTLGLAVRYWGRGLSHLKILGEEFRQRIFNLAGNLRHKDFWVVNLEEASSNYSRRLIRLLTQASGSEATILFAKVLMNRTDSSVMEELSDAVEQAKCEPALQAFKFLFRSYLIAYRKHVRFIKPSRKRHHWDHLMTVVAKAPSSIRSEVLEEAHQGFAARLRITPNEQDKQKSEEVL</sequence>
<dbReference type="AlphaFoldDB" id="A0AB39Z9I0"/>
<dbReference type="GeneID" id="108010214"/>